<evidence type="ECO:0000256" key="6">
    <source>
        <dbReference type="ARBA" id="ARBA00022692"/>
    </source>
</evidence>
<feature type="transmembrane region" description="Helical" evidence="11">
    <location>
        <begin position="237"/>
        <end position="257"/>
    </location>
</feature>
<dbReference type="RefSeq" id="WP_045362451.1">
    <property type="nucleotide sequence ID" value="NZ_AP018150.1"/>
</dbReference>
<comment type="subcellular location">
    <subcellularLocation>
        <location evidence="1">Cell inner membrane</location>
        <topology evidence="1">Multi-pass membrane protein</topology>
    </subcellularLocation>
    <subcellularLocation>
        <location evidence="11">Cell membrane</location>
        <topology evidence="11">Multi-pass membrane protein</topology>
    </subcellularLocation>
</comment>
<evidence type="ECO:0000256" key="11">
    <source>
        <dbReference type="RuleBase" id="RU363032"/>
    </source>
</evidence>
<accession>A0A2Z6EUK8</accession>
<dbReference type="CDD" id="cd06261">
    <property type="entry name" value="TM_PBP2"/>
    <property type="match status" value="1"/>
</dbReference>
<keyword evidence="5" id="KW-0997">Cell inner membrane</keyword>
<evidence type="ECO:0000256" key="2">
    <source>
        <dbReference type="ARBA" id="ARBA00007069"/>
    </source>
</evidence>
<dbReference type="KEGG" id="mcys:MCB1EB_0988"/>
<dbReference type="Pfam" id="PF00528">
    <property type="entry name" value="BPD_transp_1"/>
    <property type="match status" value="1"/>
</dbReference>
<feature type="transmembrane region" description="Helical" evidence="11">
    <location>
        <begin position="12"/>
        <end position="35"/>
    </location>
</feature>
<dbReference type="Proteomes" id="UP000282597">
    <property type="component" value="Chromosome"/>
</dbReference>
<dbReference type="InterPro" id="IPR051789">
    <property type="entry name" value="Bact_Polyamine_Transport"/>
</dbReference>
<comment type="function">
    <text evidence="9">Required for the activity of the bacterial periplasmic transport system of putrescine and spermidine.</text>
</comment>
<evidence type="ECO:0000256" key="3">
    <source>
        <dbReference type="ARBA" id="ARBA00022448"/>
    </source>
</evidence>
<dbReference type="AlphaFoldDB" id="A0A2Z6EUK8"/>
<dbReference type="EMBL" id="AP018150">
    <property type="protein sequence ID" value="BBE09149.1"/>
    <property type="molecule type" value="Genomic_DNA"/>
</dbReference>
<name>A0A2Z6EUK8_9BURK</name>
<dbReference type="GO" id="GO:0005886">
    <property type="term" value="C:plasma membrane"/>
    <property type="evidence" value="ECO:0007669"/>
    <property type="project" value="UniProtKB-SubCell"/>
</dbReference>
<gene>
    <name evidence="12" type="ORF">MCB1EB_0988</name>
</gene>
<dbReference type="Gene3D" id="1.10.3720.10">
    <property type="entry name" value="MetI-like"/>
    <property type="match status" value="1"/>
</dbReference>
<feature type="transmembrane region" description="Helical" evidence="11">
    <location>
        <begin position="133"/>
        <end position="156"/>
    </location>
</feature>
<proteinExistence type="inferred from homology"/>
<dbReference type="PANTHER" id="PTHR43848:SF5">
    <property type="entry name" value="SPERMIDINE_PUTRESCINE TRANSPORT SYSTEM PERMEASE PROTEIN POTC"/>
    <property type="match status" value="1"/>
</dbReference>
<keyword evidence="6 11" id="KW-0812">Transmembrane</keyword>
<evidence type="ECO:0000256" key="4">
    <source>
        <dbReference type="ARBA" id="ARBA00022475"/>
    </source>
</evidence>
<keyword evidence="13" id="KW-1185">Reference proteome</keyword>
<feature type="transmembrane region" description="Helical" evidence="11">
    <location>
        <begin position="69"/>
        <end position="91"/>
    </location>
</feature>
<feature type="transmembrane region" description="Helical" evidence="11">
    <location>
        <begin position="103"/>
        <end position="127"/>
    </location>
</feature>
<reference evidence="12 13" key="1">
    <citation type="journal article" date="2018" name="Microbes Environ.">
        <title>Comparative Genomic Insights into Endofungal Lifestyles of Two Bacterial Endosymbionts, Mycoavidus cysteinexigens and Burkholderia rhizoxinica.</title>
        <authorList>
            <person name="Sharmin D."/>
            <person name="Guo Y."/>
            <person name="Nishizawa T."/>
            <person name="Ohshima S."/>
            <person name="Sato Y."/>
            <person name="Takashima Y."/>
            <person name="Narisawa K."/>
            <person name="Ohta H."/>
        </authorList>
    </citation>
    <scope>NUCLEOTIDE SEQUENCE [LARGE SCALE GENOMIC DNA]</scope>
    <source>
        <strain evidence="12 13">B1-EB</strain>
    </source>
</reference>
<organism evidence="12 13">
    <name type="scientific">Mycoavidus cysteinexigens</name>
    <dbReference type="NCBI Taxonomy" id="1553431"/>
    <lineage>
        <taxon>Bacteria</taxon>
        <taxon>Pseudomonadati</taxon>
        <taxon>Pseudomonadota</taxon>
        <taxon>Betaproteobacteria</taxon>
        <taxon>Burkholderiales</taxon>
        <taxon>Burkholderiaceae</taxon>
        <taxon>Mycoavidus</taxon>
    </lineage>
</organism>
<dbReference type="GO" id="GO:0055085">
    <property type="term" value="P:transmembrane transport"/>
    <property type="evidence" value="ECO:0007669"/>
    <property type="project" value="InterPro"/>
</dbReference>
<evidence type="ECO:0000256" key="9">
    <source>
        <dbReference type="ARBA" id="ARBA00037216"/>
    </source>
</evidence>
<dbReference type="InterPro" id="IPR000515">
    <property type="entry name" value="MetI-like"/>
</dbReference>
<dbReference type="SUPFAM" id="SSF161098">
    <property type="entry name" value="MetI-like"/>
    <property type="match status" value="1"/>
</dbReference>
<keyword evidence="8 11" id="KW-0472">Membrane</keyword>
<evidence type="ECO:0000256" key="10">
    <source>
        <dbReference type="ARBA" id="ARBA00039580"/>
    </source>
</evidence>
<dbReference type="InterPro" id="IPR035906">
    <property type="entry name" value="MetI-like_sf"/>
</dbReference>
<keyword evidence="3 11" id="KW-0813">Transport</keyword>
<evidence type="ECO:0000256" key="7">
    <source>
        <dbReference type="ARBA" id="ARBA00022989"/>
    </source>
</evidence>
<keyword evidence="4" id="KW-1003">Cell membrane</keyword>
<evidence type="ECO:0000256" key="5">
    <source>
        <dbReference type="ARBA" id="ARBA00022519"/>
    </source>
</evidence>
<dbReference type="PROSITE" id="PS50928">
    <property type="entry name" value="ABC_TM1"/>
    <property type="match status" value="1"/>
</dbReference>
<comment type="similarity">
    <text evidence="2">Belongs to the binding-protein-dependent transport system permease family. CysTW subfamily.</text>
</comment>
<dbReference type="PANTHER" id="PTHR43848">
    <property type="entry name" value="PUTRESCINE TRANSPORT SYSTEM PERMEASE PROTEIN POTI"/>
    <property type="match status" value="1"/>
</dbReference>
<feature type="transmembrane region" description="Helical" evidence="11">
    <location>
        <begin position="177"/>
        <end position="200"/>
    </location>
</feature>
<evidence type="ECO:0000313" key="12">
    <source>
        <dbReference type="EMBL" id="BBE09149.1"/>
    </source>
</evidence>
<sequence length="262" mass="28761">MNAFKLHSFPGIRSITALIFLFLYTPIIVLVLLSFNQGELTTVWQGFGLNGYIEVWRDPYIILAAKNSFLVALIATLISTPSATLAALALWEGQFADRSIITTLISLPLLIPGIVVAVATLMLFSLIGLELSLFTVIIAHTTFCIPFAYFPIKACLSKIQFSLIDAAIDLYANPWQAFWRVTWPQLLPGIIAGALLAFVISMDDFIITYFIAGPGATTLPVYIFGAIKQGVSHKINAISTLILGISILFIAISYFIIQRGRK</sequence>
<keyword evidence="7 11" id="KW-1133">Transmembrane helix</keyword>
<protein>
    <recommendedName>
        <fullName evidence="10">Spermidine/putrescine transport system permease protein PotC</fullName>
    </recommendedName>
</protein>
<evidence type="ECO:0000256" key="8">
    <source>
        <dbReference type="ARBA" id="ARBA00023136"/>
    </source>
</evidence>
<evidence type="ECO:0000256" key="1">
    <source>
        <dbReference type="ARBA" id="ARBA00004429"/>
    </source>
</evidence>
<evidence type="ECO:0000313" key="13">
    <source>
        <dbReference type="Proteomes" id="UP000282597"/>
    </source>
</evidence>
<feature type="transmembrane region" description="Helical" evidence="11">
    <location>
        <begin position="206"/>
        <end position="225"/>
    </location>
</feature>